<keyword evidence="2" id="KW-0472">Membrane</keyword>
<dbReference type="AlphaFoldDB" id="A0A2S4UI41"/>
<sequence>MRKYTGSGNLGVKIRPMDKELIFDGVAVPVDKFIRRYESAGKSDRAAARDLAEQILPFVKGDLKAKVEAMSGYINADWEVLKIQVLDRFGQGPPLVKPGTLNITRGTQAQKEVPAPGAHSLLGRLEESQTAKLMTGKIGNTERLRSGNQVAGTVSVKRPQETKELLSVKDVKITYMSHPCFTSLFQITPQTPISSPILDLHQHLKLQPQLLPQHSYQHRLINSSNLNTQSTLLISSFFFLFSFLYSLFLLSYSIVWSCPCLLLHLNCVGFFRQSILNLNLLKDDGRACLAAISTPTDQKCEATFPSNMICASNVVTVAKKASDSRFLEKPRQKEELGLVHTTDYKSNADEIEQEIVQEGKVIKSGTNKRPSTVTAFASAELGVKLTQRKGTNLADPPFAEDSLMNMKNNLGTEQVALGLSLNMDSRTLDEEHWKPLCPVSMNISHWHTLKTSLAHPAPLAKSEPETILRGRPNTTRTGSEDAIEVKQAALGPTIEADEGEQVPRCPRFIDKGHRHASKTSFACPEALENAKPAANLKESQNVPKSSRMSFFSAETPFLATSSLCFFLSASAASPICFFPISSSAKGMPRVPVQLLFSPIENGTRGRQICVPRHYQAAFSTTLEPTGPPSRRPIGERALGLL</sequence>
<protein>
    <submittedName>
        <fullName evidence="3">Uncharacterized protein</fullName>
    </submittedName>
</protein>
<comment type="caution">
    <text evidence="3">The sequence shown here is derived from an EMBL/GenBank/DDBJ whole genome shotgun (WGS) entry which is preliminary data.</text>
</comment>
<keyword evidence="2" id="KW-0812">Transmembrane</keyword>
<reference evidence="3 4" key="1">
    <citation type="submission" date="2017-12" db="EMBL/GenBank/DDBJ databases">
        <title>Gene loss provides genomic basis for host adaptation in cereal stripe rust fungi.</title>
        <authorList>
            <person name="Xia C."/>
        </authorList>
    </citation>
    <scope>NUCLEOTIDE SEQUENCE [LARGE SCALE GENOMIC DNA]</scope>
    <source>
        <strain evidence="3 4">93TX-2</strain>
    </source>
</reference>
<reference evidence="4" key="3">
    <citation type="journal article" date="2018" name="Mol. Plant Microbe Interact.">
        <title>Genome sequence resources for the wheat stripe rust pathogen (Puccinia striiformis f. sp. tritici) and the barley stripe rust pathogen (Puccinia striiformis f. sp. hordei).</title>
        <authorList>
            <person name="Xia C."/>
            <person name="Wang M."/>
            <person name="Yin C."/>
            <person name="Cornejo O.E."/>
            <person name="Hulbert S.H."/>
            <person name="Chen X."/>
        </authorList>
    </citation>
    <scope>NUCLEOTIDE SEQUENCE [LARGE SCALE GENOMIC DNA]</scope>
    <source>
        <strain evidence="4">93TX-2</strain>
    </source>
</reference>
<feature type="transmembrane region" description="Helical" evidence="2">
    <location>
        <begin position="232"/>
        <end position="256"/>
    </location>
</feature>
<evidence type="ECO:0000256" key="2">
    <source>
        <dbReference type="SAM" id="Phobius"/>
    </source>
</evidence>
<feature type="region of interest" description="Disordered" evidence="1">
    <location>
        <begin position="622"/>
        <end position="641"/>
    </location>
</feature>
<evidence type="ECO:0000256" key="1">
    <source>
        <dbReference type="SAM" id="MobiDB-lite"/>
    </source>
</evidence>
<keyword evidence="2" id="KW-1133">Transmembrane helix</keyword>
<dbReference type="Proteomes" id="UP000238274">
    <property type="component" value="Unassembled WGS sequence"/>
</dbReference>
<dbReference type="EMBL" id="PKSM01000353">
    <property type="protein sequence ID" value="POV96907.1"/>
    <property type="molecule type" value="Genomic_DNA"/>
</dbReference>
<evidence type="ECO:0000313" key="4">
    <source>
        <dbReference type="Proteomes" id="UP000238274"/>
    </source>
</evidence>
<dbReference type="VEuPathDB" id="FungiDB:PSTT_14553"/>
<gene>
    <name evidence="3" type="ORF">PSHT_14873</name>
</gene>
<reference evidence="4" key="2">
    <citation type="journal article" date="2018" name="BMC Genomics">
        <title>Genomic insights into host adaptation between the wheat stripe rust pathogen (Puccinia striiformis f. sp. tritici) and the barley stripe rust pathogen (Puccinia striiformis f. sp. hordei).</title>
        <authorList>
            <person name="Xia C."/>
            <person name="Wang M."/>
            <person name="Yin C."/>
            <person name="Cornejo O.E."/>
            <person name="Hulbert S.H."/>
            <person name="Chen X."/>
        </authorList>
    </citation>
    <scope>NUCLEOTIDE SEQUENCE [LARGE SCALE GENOMIC DNA]</scope>
    <source>
        <strain evidence="4">93TX-2</strain>
    </source>
</reference>
<organism evidence="3 4">
    <name type="scientific">Puccinia striiformis</name>
    <dbReference type="NCBI Taxonomy" id="27350"/>
    <lineage>
        <taxon>Eukaryota</taxon>
        <taxon>Fungi</taxon>
        <taxon>Dikarya</taxon>
        <taxon>Basidiomycota</taxon>
        <taxon>Pucciniomycotina</taxon>
        <taxon>Pucciniomycetes</taxon>
        <taxon>Pucciniales</taxon>
        <taxon>Pucciniaceae</taxon>
        <taxon>Puccinia</taxon>
    </lineage>
</organism>
<proteinExistence type="predicted"/>
<keyword evidence="4" id="KW-1185">Reference proteome</keyword>
<feature type="region of interest" description="Disordered" evidence="1">
    <location>
        <begin position="457"/>
        <end position="481"/>
    </location>
</feature>
<dbReference type="VEuPathDB" id="FungiDB:PSHT_14873"/>
<accession>A0A2S4UI41</accession>
<evidence type="ECO:0000313" key="3">
    <source>
        <dbReference type="EMBL" id="POV96907.1"/>
    </source>
</evidence>
<name>A0A2S4UI41_9BASI</name>